<dbReference type="InterPro" id="IPR030678">
    <property type="entry name" value="Peptide/Ni-bd"/>
</dbReference>
<dbReference type="PIRSF" id="PIRSF002741">
    <property type="entry name" value="MppA"/>
    <property type="match status" value="1"/>
</dbReference>
<dbReference type="InterPro" id="IPR000914">
    <property type="entry name" value="SBP_5_dom"/>
</dbReference>
<feature type="signal peptide" evidence="4">
    <location>
        <begin position="1"/>
        <end position="26"/>
    </location>
</feature>
<proteinExistence type="inferred from homology"/>
<gene>
    <name evidence="6" type="ORF">ACFOGP_13195</name>
</gene>
<evidence type="ECO:0000313" key="7">
    <source>
        <dbReference type="Proteomes" id="UP001595632"/>
    </source>
</evidence>
<dbReference type="Proteomes" id="UP001595632">
    <property type="component" value="Unassembled WGS sequence"/>
</dbReference>
<organism evidence="6 7">
    <name type="scientific">Psychromarinibacter halotolerans</name>
    <dbReference type="NCBI Taxonomy" id="1775175"/>
    <lineage>
        <taxon>Bacteria</taxon>
        <taxon>Pseudomonadati</taxon>
        <taxon>Pseudomonadota</taxon>
        <taxon>Alphaproteobacteria</taxon>
        <taxon>Rhodobacterales</taxon>
        <taxon>Paracoccaceae</taxon>
        <taxon>Psychromarinibacter</taxon>
    </lineage>
</organism>
<keyword evidence="7" id="KW-1185">Reference proteome</keyword>
<dbReference type="Gene3D" id="3.10.105.10">
    <property type="entry name" value="Dipeptide-binding Protein, Domain 3"/>
    <property type="match status" value="1"/>
</dbReference>
<name>A0ABV7GT68_9RHOB</name>
<protein>
    <submittedName>
        <fullName evidence="6">Extracellular solute-binding protein</fullName>
    </submittedName>
</protein>
<dbReference type="CDD" id="cd08497">
    <property type="entry name" value="MbnE-like"/>
    <property type="match status" value="1"/>
</dbReference>
<dbReference type="PANTHER" id="PTHR30290">
    <property type="entry name" value="PERIPLASMIC BINDING COMPONENT OF ABC TRANSPORTER"/>
    <property type="match status" value="1"/>
</dbReference>
<evidence type="ECO:0000256" key="2">
    <source>
        <dbReference type="ARBA" id="ARBA00005695"/>
    </source>
</evidence>
<evidence type="ECO:0000313" key="6">
    <source>
        <dbReference type="EMBL" id="MFC3143671.1"/>
    </source>
</evidence>
<comment type="caution">
    <text evidence="6">The sequence shown here is derived from an EMBL/GenBank/DDBJ whole genome shotgun (WGS) entry which is preliminary data.</text>
</comment>
<accession>A0ABV7GT68</accession>
<evidence type="ECO:0000256" key="3">
    <source>
        <dbReference type="ARBA" id="ARBA00022729"/>
    </source>
</evidence>
<comment type="similarity">
    <text evidence="2">Belongs to the bacterial solute-binding protein 5 family.</text>
</comment>
<evidence type="ECO:0000256" key="1">
    <source>
        <dbReference type="ARBA" id="ARBA00004418"/>
    </source>
</evidence>
<dbReference type="RefSeq" id="WP_275630948.1">
    <property type="nucleotide sequence ID" value="NZ_JARGYD010000001.1"/>
</dbReference>
<dbReference type="Pfam" id="PF00496">
    <property type="entry name" value="SBP_bac_5"/>
    <property type="match status" value="1"/>
</dbReference>
<dbReference type="Gene3D" id="3.40.190.10">
    <property type="entry name" value="Periplasmic binding protein-like II"/>
    <property type="match status" value="1"/>
</dbReference>
<comment type="subcellular location">
    <subcellularLocation>
        <location evidence="1">Periplasm</location>
    </subcellularLocation>
</comment>
<dbReference type="PANTHER" id="PTHR30290:SF64">
    <property type="entry name" value="ABC TRANSPORTER PERIPLASMIC BINDING PROTEIN"/>
    <property type="match status" value="1"/>
</dbReference>
<dbReference type="EMBL" id="JBHRTB010000010">
    <property type="protein sequence ID" value="MFC3143671.1"/>
    <property type="molecule type" value="Genomic_DNA"/>
</dbReference>
<keyword evidence="3 4" id="KW-0732">Signal</keyword>
<dbReference type="SUPFAM" id="SSF53850">
    <property type="entry name" value="Periplasmic binding protein-like II"/>
    <property type="match status" value="1"/>
</dbReference>
<feature type="domain" description="Solute-binding protein family 5" evidence="5">
    <location>
        <begin position="108"/>
        <end position="502"/>
    </location>
</feature>
<evidence type="ECO:0000256" key="4">
    <source>
        <dbReference type="SAM" id="SignalP"/>
    </source>
</evidence>
<dbReference type="InterPro" id="IPR039424">
    <property type="entry name" value="SBP_5"/>
</dbReference>
<sequence length="619" mass="69759">MTRSRPALLAALAPALVLALPLAAQAQDTTVSHGLSPFGDLKYPADFPYFDYVNPDAPQGGTMTFRGTLASNTFDSLNMFILKGESAQGLERLHDSLMVQSWDEPASYYPLVAESVEYPEDRSWATFTMRPEARFSDGEPIEASDVVFSLEMFKTQAEPYYRILFEDIESAEALDAHTVKFTFADGAATRDLPAMAAEMPILAEHYYADVPFDDSTLDPPVSSGRFRVDSVSPGRTITYCKDPDYWGEGLPVIVGKDNFDCYTYEYFADRTAQFEAFKAGEYLLQEEFTSSIWATSYDFPAIDNGWVKMETIPDGRSSGAQGFYMNLRRPVFQDVRVREAIGMMFNFEWTNQTLFYGLYERSDSFWENSDLQAEGLPEGDELAVLEPFRDQLPDTVFTDPAASPPVYSGERQLERSANRAASALLDEAGWTVGANGIRTNAEGDPLRVEFISDSASFERIILPFIENMKRVGIDAVYTRVDSAQEVERQQNFDFDIMIARIVLPLRPSVELRTIFGSRGAEQPGTLNLAGVSDSVVDALIEEIIDAEDLPSMTARVKALDRVLRAKHIWVPNWYKGTHWMAYWDVFGKPDTKPEYHRGTDYWWWDQEKYEALQAAGALR</sequence>
<feature type="chain" id="PRO_5045769779" evidence="4">
    <location>
        <begin position="27"/>
        <end position="619"/>
    </location>
</feature>
<reference evidence="7" key="1">
    <citation type="journal article" date="2019" name="Int. J. Syst. Evol. Microbiol.">
        <title>The Global Catalogue of Microorganisms (GCM) 10K type strain sequencing project: providing services to taxonomists for standard genome sequencing and annotation.</title>
        <authorList>
            <consortium name="The Broad Institute Genomics Platform"/>
            <consortium name="The Broad Institute Genome Sequencing Center for Infectious Disease"/>
            <person name="Wu L."/>
            <person name="Ma J."/>
        </authorList>
    </citation>
    <scope>NUCLEOTIDE SEQUENCE [LARGE SCALE GENOMIC DNA]</scope>
    <source>
        <strain evidence="7">KCTC 52366</strain>
    </source>
</reference>
<evidence type="ECO:0000259" key="5">
    <source>
        <dbReference type="Pfam" id="PF00496"/>
    </source>
</evidence>